<dbReference type="PROSITE" id="PS51257">
    <property type="entry name" value="PROKAR_LIPOPROTEIN"/>
    <property type="match status" value="1"/>
</dbReference>
<organism evidence="3 4">
    <name type="scientific">Robertmurraya beringensis</name>
    <dbReference type="NCBI Taxonomy" id="641660"/>
    <lineage>
        <taxon>Bacteria</taxon>
        <taxon>Bacillati</taxon>
        <taxon>Bacillota</taxon>
        <taxon>Bacilli</taxon>
        <taxon>Bacillales</taxon>
        <taxon>Bacillaceae</taxon>
        <taxon>Robertmurraya</taxon>
    </lineage>
</organism>
<protein>
    <recommendedName>
        <fullName evidence="5">DUF4352 domain-containing protein</fullName>
    </recommendedName>
</protein>
<feature type="region of interest" description="Disordered" evidence="1">
    <location>
        <begin position="25"/>
        <end position="45"/>
    </location>
</feature>
<feature type="chain" id="PRO_5046279478" description="DUF4352 domain-containing protein" evidence="2">
    <location>
        <begin position="25"/>
        <end position="224"/>
    </location>
</feature>
<accession>A0ABV6KS74</accession>
<evidence type="ECO:0000313" key="4">
    <source>
        <dbReference type="Proteomes" id="UP001589738"/>
    </source>
</evidence>
<evidence type="ECO:0008006" key="5">
    <source>
        <dbReference type="Google" id="ProtNLM"/>
    </source>
</evidence>
<name>A0ABV6KS74_9BACI</name>
<evidence type="ECO:0000313" key="3">
    <source>
        <dbReference type="EMBL" id="MFC0476187.1"/>
    </source>
</evidence>
<dbReference type="EMBL" id="JBHLUU010000094">
    <property type="protein sequence ID" value="MFC0476187.1"/>
    <property type="molecule type" value="Genomic_DNA"/>
</dbReference>
<reference evidence="3 4" key="1">
    <citation type="submission" date="2024-09" db="EMBL/GenBank/DDBJ databases">
        <authorList>
            <person name="Sun Q."/>
            <person name="Mori K."/>
        </authorList>
    </citation>
    <scope>NUCLEOTIDE SEQUENCE [LARGE SCALE GENOMIC DNA]</scope>
    <source>
        <strain evidence="3 4">CGMCC 1.9126</strain>
    </source>
</reference>
<evidence type="ECO:0000256" key="1">
    <source>
        <dbReference type="SAM" id="MobiDB-lite"/>
    </source>
</evidence>
<dbReference type="Proteomes" id="UP001589738">
    <property type="component" value="Unassembled WGS sequence"/>
</dbReference>
<keyword evidence="4" id="KW-1185">Reference proteome</keyword>
<feature type="signal peptide" evidence="2">
    <location>
        <begin position="1"/>
        <end position="24"/>
    </location>
</feature>
<proteinExistence type="predicted"/>
<sequence length="224" mass="25363">MKKAIFLCLILSIILIGCSNNSNTTNKSVTTERNQDIKSNSTNSNNGIPSYYQDYIVSPQVIDDRTILEIGQSFKDHKGEGILKAINNETNTFLIGQIELTIREVKILQFKPDYSLIDFYHSYTQAQEFDFIKLFVEIKNTSNKPLKFAPAAIINTNSGEKKTWEDDIYLEELNGQIEANAKKKGNIGFILEESDIDSIEITTSDVFNQTDKKITDAGKIQIEF</sequence>
<gene>
    <name evidence="3" type="ORF">ACFFHF_13190</name>
</gene>
<evidence type="ECO:0000256" key="2">
    <source>
        <dbReference type="SAM" id="SignalP"/>
    </source>
</evidence>
<dbReference type="RefSeq" id="WP_160547524.1">
    <property type="nucleotide sequence ID" value="NZ_JBHLUU010000094.1"/>
</dbReference>
<keyword evidence="2" id="KW-0732">Signal</keyword>
<comment type="caution">
    <text evidence="3">The sequence shown here is derived from an EMBL/GenBank/DDBJ whole genome shotgun (WGS) entry which is preliminary data.</text>
</comment>